<keyword evidence="2" id="KW-0812">Transmembrane</keyword>
<dbReference type="AlphaFoldDB" id="A0A8E2I929"/>
<feature type="region of interest" description="Disordered" evidence="1">
    <location>
        <begin position="207"/>
        <end position="228"/>
    </location>
</feature>
<feature type="transmembrane region" description="Helical" evidence="2">
    <location>
        <begin position="172"/>
        <end position="190"/>
    </location>
</feature>
<keyword evidence="2" id="KW-1133">Transmembrane helix</keyword>
<evidence type="ECO:0000256" key="1">
    <source>
        <dbReference type="SAM" id="MobiDB-lite"/>
    </source>
</evidence>
<dbReference type="RefSeq" id="WP_058006007.1">
    <property type="nucleotide sequence ID" value="NZ_CP065424.1"/>
</dbReference>
<dbReference type="InterPro" id="IPR024164">
    <property type="entry name" value="KinB-signalling_activ"/>
</dbReference>
<dbReference type="PIRSF" id="PIRSF029886">
    <property type="entry name" value="KBAA"/>
    <property type="match status" value="1"/>
</dbReference>
<keyword evidence="4" id="KW-1185">Reference proteome</keyword>
<dbReference type="SMART" id="SM01251">
    <property type="entry name" value="KbaA"/>
    <property type="match status" value="1"/>
</dbReference>
<evidence type="ECO:0000313" key="3">
    <source>
        <dbReference type="EMBL" id="OOP69026.1"/>
    </source>
</evidence>
<evidence type="ECO:0000256" key="2">
    <source>
        <dbReference type="SAM" id="Phobius"/>
    </source>
</evidence>
<proteinExistence type="predicted"/>
<feature type="transmembrane region" description="Helical" evidence="2">
    <location>
        <begin position="85"/>
        <end position="105"/>
    </location>
</feature>
<dbReference type="EMBL" id="MTLA01000070">
    <property type="protein sequence ID" value="OOP69026.1"/>
    <property type="molecule type" value="Genomic_DNA"/>
</dbReference>
<comment type="caution">
    <text evidence="3">The sequence shown here is derived from an EMBL/GenBank/DDBJ whole genome shotgun (WGS) entry which is preliminary data.</text>
</comment>
<organism evidence="3 4">
    <name type="scientific">Heyndrickxia oleronia</name>
    <dbReference type="NCBI Taxonomy" id="38875"/>
    <lineage>
        <taxon>Bacteria</taxon>
        <taxon>Bacillati</taxon>
        <taxon>Bacillota</taxon>
        <taxon>Bacilli</taxon>
        <taxon>Bacillales</taxon>
        <taxon>Bacillaceae</taxon>
        <taxon>Heyndrickxia</taxon>
    </lineage>
</organism>
<dbReference type="Pfam" id="PF14089">
    <property type="entry name" value="KbaA"/>
    <property type="match status" value="1"/>
</dbReference>
<gene>
    <name evidence="3" type="ORF">BWZ43_07560</name>
</gene>
<dbReference type="Proteomes" id="UP000189761">
    <property type="component" value="Unassembled WGS sequence"/>
</dbReference>
<evidence type="ECO:0000313" key="4">
    <source>
        <dbReference type="Proteomes" id="UP000189761"/>
    </source>
</evidence>
<feature type="transmembrane region" description="Helical" evidence="2">
    <location>
        <begin position="146"/>
        <end position="166"/>
    </location>
</feature>
<keyword evidence="2" id="KW-0472">Membrane</keyword>
<feature type="transmembrane region" description="Helical" evidence="2">
    <location>
        <begin position="49"/>
        <end position="73"/>
    </location>
</feature>
<name>A0A8E2I929_9BACI</name>
<reference evidence="3 4" key="1">
    <citation type="submission" date="2017-01" db="EMBL/GenBank/DDBJ databases">
        <title>Draft genome sequence of Bacillus oleronius.</title>
        <authorList>
            <person name="Allam M."/>
        </authorList>
    </citation>
    <scope>NUCLEOTIDE SEQUENCE [LARGE SCALE GENOMIC DNA]</scope>
    <source>
        <strain evidence="3 4">DSM 9356</strain>
    </source>
</reference>
<protein>
    <submittedName>
        <fullName evidence="3">KinB-signaling pathway activation protein</fullName>
    </submittedName>
</protein>
<dbReference type="GO" id="GO:0045881">
    <property type="term" value="P:positive regulation of sporulation resulting in formation of a cellular spore"/>
    <property type="evidence" value="ECO:0007669"/>
    <property type="project" value="InterPro"/>
</dbReference>
<feature type="transmembrane region" description="Helical" evidence="2">
    <location>
        <begin position="117"/>
        <end position="137"/>
    </location>
</feature>
<sequence length="228" mass="26379">MTSRNWVRLFFTTLAWGGLTTGVLGFIIRWSEFQDYFIHFKIGSILSTFIWLIGVGLIFSVISQVGYFAYLTIHQFGLGIFRSATLWNGVQLVLTIFALFDLIYFRFEKFAKPNESLVPYIALAIFILIAGLIVAYFKSQQGKRTTFIPALFFMVVVTILEWIPVLRVNEKSWVYLMLFPLVICNAYQILMLPKYLKRSEEERAILNEKKNKSNAPTTAKKSNNKKKK</sequence>
<accession>A0A8E2I929</accession>